<dbReference type="RefSeq" id="WP_008451570.1">
    <property type="nucleotide sequence ID" value="NZ_AOIJ01000007.1"/>
</dbReference>
<dbReference type="AlphaFoldDB" id="L9ZG68"/>
<dbReference type="EMBL" id="AOIJ01000007">
    <property type="protein sequence ID" value="ELY85339.1"/>
    <property type="molecule type" value="Genomic_DNA"/>
</dbReference>
<keyword evidence="2" id="KW-1185">Reference proteome</keyword>
<gene>
    <name evidence="1" type="ORF">C486_00175</name>
</gene>
<proteinExistence type="predicted"/>
<evidence type="ECO:0000313" key="1">
    <source>
        <dbReference type="EMBL" id="ELY85339.1"/>
    </source>
</evidence>
<name>L9ZG68_9EURY</name>
<evidence type="ECO:0000313" key="2">
    <source>
        <dbReference type="Proteomes" id="UP000011592"/>
    </source>
</evidence>
<comment type="caution">
    <text evidence="1">The sequence shown here is derived from an EMBL/GenBank/DDBJ whole genome shotgun (WGS) entry which is preliminary data.</text>
</comment>
<accession>L9ZG68</accession>
<dbReference type="Proteomes" id="UP000011592">
    <property type="component" value="Unassembled WGS sequence"/>
</dbReference>
<organism evidence="1 2">
    <name type="scientific">Natrinema gari JCM 14663</name>
    <dbReference type="NCBI Taxonomy" id="1230459"/>
    <lineage>
        <taxon>Archaea</taxon>
        <taxon>Methanobacteriati</taxon>
        <taxon>Methanobacteriota</taxon>
        <taxon>Stenosarchaea group</taxon>
        <taxon>Halobacteria</taxon>
        <taxon>Halobacteriales</taxon>
        <taxon>Natrialbaceae</taxon>
        <taxon>Natrinema</taxon>
    </lineage>
</organism>
<reference evidence="1 2" key="1">
    <citation type="journal article" date="2014" name="PLoS Genet.">
        <title>Phylogenetically driven sequencing of extremely halophilic archaea reveals strategies for static and dynamic osmo-response.</title>
        <authorList>
            <person name="Becker E.A."/>
            <person name="Seitzer P.M."/>
            <person name="Tritt A."/>
            <person name="Larsen D."/>
            <person name="Krusor M."/>
            <person name="Yao A.I."/>
            <person name="Wu D."/>
            <person name="Madern D."/>
            <person name="Eisen J.A."/>
            <person name="Darling A.E."/>
            <person name="Facciotti M.T."/>
        </authorList>
    </citation>
    <scope>NUCLEOTIDE SEQUENCE [LARGE SCALE GENOMIC DNA]</scope>
    <source>
        <strain evidence="1 2">JCM 14663</strain>
    </source>
</reference>
<protein>
    <submittedName>
        <fullName evidence="1">Uncharacterized protein</fullName>
    </submittedName>
</protein>
<sequence length="96" mass="10654">MSENATYRYVVACKECGVCDDATFPADTVESAEPIDLERKPGYLHYDRTGHTCMEVNYDTAPGDIQRMLDDGRLEALDFERLAEFVAGQDSGEVPA</sequence>